<evidence type="ECO:0000313" key="1">
    <source>
        <dbReference type="EMBL" id="MBH9552870.1"/>
    </source>
</evidence>
<dbReference type="EMBL" id="JAEDAL010000003">
    <property type="protein sequence ID" value="MBH9552870.1"/>
    <property type="molecule type" value="Genomic_DNA"/>
</dbReference>
<protein>
    <recommendedName>
        <fullName evidence="3">Helix-turn-helix protein</fullName>
    </recommendedName>
</protein>
<reference evidence="1" key="1">
    <citation type="submission" date="2020-12" db="EMBL/GenBank/DDBJ databases">
        <title>The genome sequence of Inhella sp. 4Y17.</title>
        <authorList>
            <person name="Liu Y."/>
        </authorList>
    </citation>
    <scope>NUCLEOTIDE SEQUENCE</scope>
    <source>
        <strain evidence="1">4Y10</strain>
    </source>
</reference>
<comment type="caution">
    <text evidence="1">The sequence shown here is derived from an EMBL/GenBank/DDBJ whole genome shotgun (WGS) entry which is preliminary data.</text>
</comment>
<evidence type="ECO:0000313" key="2">
    <source>
        <dbReference type="Proteomes" id="UP000620139"/>
    </source>
</evidence>
<dbReference type="AlphaFoldDB" id="A0A931IXK6"/>
<name>A0A931IXK6_9BURK</name>
<proteinExistence type="predicted"/>
<dbReference type="Proteomes" id="UP000620139">
    <property type="component" value="Unassembled WGS sequence"/>
</dbReference>
<gene>
    <name evidence="1" type="ORF">I7X43_08390</name>
</gene>
<evidence type="ECO:0008006" key="3">
    <source>
        <dbReference type="Google" id="ProtNLM"/>
    </source>
</evidence>
<keyword evidence="2" id="KW-1185">Reference proteome</keyword>
<sequence length="154" mass="17100">MAARNRYKGEKLGGQFLGLPHEMLNHHAFIALSPHAKVLLLDVAVQYRGDNNGDLSCAWKLMKPRGWRSETTLNKAKQELIEAGFLFEARKGRRPNVCGLYALTWREFNPSPKHDCTKAAFRRGAYRFTGPAALVPLPAHNAGLTPRHGVAKAA</sequence>
<dbReference type="RefSeq" id="WP_198100487.1">
    <property type="nucleotide sequence ID" value="NZ_JAEDAL010000003.1"/>
</dbReference>
<accession>A0A931IXK6</accession>
<organism evidence="1 2">
    <name type="scientific">Inhella gelatinilytica</name>
    <dbReference type="NCBI Taxonomy" id="2795030"/>
    <lineage>
        <taxon>Bacteria</taxon>
        <taxon>Pseudomonadati</taxon>
        <taxon>Pseudomonadota</taxon>
        <taxon>Betaproteobacteria</taxon>
        <taxon>Burkholderiales</taxon>
        <taxon>Sphaerotilaceae</taxon>
        <taxon>Inhella</taxon>
    </lineage>
</organism>